<dbReference type="AlphaFoldDB" id="A0AAD1S976"/>
<feature type="region of interest" description="Disordered" evidence="1">
    <location>
        <begin position="1"/>
        <end position="50"/>
    </location>
</feature>
<name>A0AAD1S976_PELCU</name>
<feature type="region of interest" description="Disordered" evidence="1">
    <location>
        <begin position="87"/>
        <end position="128"/>
    </location>
</feature>
<evidence type="ECO:0000313" key="2">
    <source>
        <dbReference type="EMBL" id="CAH2293905.1"/>
    </source>
</evidence>
<gene>
    <name evidence="2" type="ORF">PECUL_23A054303</name>
</gene>
<dbReference type="EMBL" id="OW240916">
    <property type="protein sequence ID" value="CAH2293905.1"/>
    <property type="molecule type" value="Genomic_DNA"/>
</dbReference>
<reference evidence="2" key="1">
    <citation type="submission" date="2022-03" db="EMBL/GenBank/DDBJ databases">
        <authorList>
            <person name="Alioto T."/>
            <person name="Alioto T."/>
            <person name="Gomez Garrido J."/>
        </authorList>
    </citation>
    <scope>NUCLEOTIDE SEQUENCE</scope>
</reference>
<accession>A0AAD1S976</accession>
<feature type="compositionally biased region" description="Polar residues" evidence="1">
    <location>
        <begin position="27"/>
        <end position="45"/>
    </location>
</feature>
<dbReference type="Proteomes" id="UP001295444">
    <property type="component" value="Chromosome 05"/>
</dbReference>
<protein>
    <submittedName>
        <fullName evidence="2">Uncharacterized protein</fullName>
    </submittedName>
</protein>
<keyword evidence="3" id="KW-1185">Reference proteome</keyword>
<evidence type="ECO:0000313" key="3">
    <source>
        <dbReference type="Proteomes" id="UP001295444"/>
    </source>
</evidence>
<proteinExistence type="predicted"/>
<feature type="non-terminal residue" evidence="2">
    <location>
        <position position="128"/>
    </location>
</feature>
<organism evidence="2 3">
    <name type="scientific">Pelobates cultripes</name>
    <name type="common">Western spadefoot toad</name>
    <dbReference type="NCBI Taxonomy" id="61616"/>
    <lineage>
        <taxon>Eukaryota</taxon>
        <taxon>Metazoa</taxon>
        <taxon>Chordata</taxon>
        <taxon>Craniata</taxon>
        <taxon>Vertebrata</taxon>
        <taxon>Euteleostomi</taxon>
        <taxon>Amphibia</taxon>
        <taxon>Batrachia</taxon>
        <taxon>Anura</taxon>
        <taxon>Pelobatoidea</taxon>
        <taxon>Pelobatidae</taxon>
        <taxon>Pelobates</taxon>
    </lineage>
</organism>
<evidence type="ECO:0000256" key="1">
    <source>
        <dbReference type="SAM" id="MobiDB-lite"/>
    </source>
</evidence>
<sequence>MQTPKDHPSTAPTLAESVSRHPITTEPGPQSSQGDDLTPMEQLNSEELHSLLDATMTRSVTRAIYSAIGTMSDTLYHSITNAIMASNRKPDVPQPKAPENKPIAQGGRKATAKTHHLGAHASKTDFTD</sequence>